<feature type="domain" description="Methionyl/Valyl/Leucyl/Isoleucyl-tRNA synthetase anticodon-binding" evidence="13">
    <location>
        <begin position="671"/>
        <end position="826"/>
    </location>
</feature>
<dbReference type="FunFam" id="3.40.50.620:FF:000152">
    <property type="entry name" value="Isoleucine--tRNA ligase"/>
    <property type="match status" value="1"/>
</dbReference>
<evidence type="ECO:0000256" key="5">
    <source>
        <dbReference type="ARBA" id="ARBA00022840"/>
    </source>
</evidence>
<keyword evidence="10" id="KW-0862">Zinc</keyword>
<dbReference type="InterPro" id="IPR014729">
    <property type="entry name" value="Rossmann-like_a/b/a_fold"/>
</dbReference>
<dbReference type="Proteomes" id="UP000062963">
    <property type="component" value="Chromosome"/>
</dbReference>
<dbReference type="InterPro" id="IPR010663">
    <property type="entry name" value="Znf_FPG/IleRS"/>
</dbReference>
<dbReference type="Gene3D" id="3.40.50.620">
    <property type="entry name" value="HUPs"/>
    <property type="match status" value="2"/>
</dbReference>
<keyword evidence="10" id="KW-0479">Metal-binding</keyword>
<dbReference type="Gene3D" id="1.10.10.830">
    <property type="entry name" value="Ile-tRNA synthetase CP2 domain-like"/>
    <property type="match status" value="1"/>
</dbReference>
<dbReference type="GO" id="GO:0005829">
    <property type="term" value="C:cytosol"/>
    <property type="evidence" value="ECO:0007669"/>
    <property type="project" value="TreeGrafter"/>
</dbReference>
<organism evidence="14 15">
    <name type="scientific">Spiroplasma kunkelii CR2-3x</name>
    <dbReference type="NCBI Taxonomy" id="273035"/>
    <lineage>
        <taxon>Bacteria</taxon>
        <taxon>Bacillati</taxon>
        <taxon>Mycoplasmatota</taxon>
        <taxon>Mollicutes</taxon>
        <taxon>Entomoplasmatales</taxon>
        <taxon>Spiroplasmataceae</taxon>
        <taxon>Spiroplasma</taxon>
    </lineage>
</organism>
<dbReference type="STRING" id="273035.SKUN_00661"/>
<comment type="subunit">
    <text evidence="10">Monomer.</text>
</comment>
<dbReference type="GO" id="GO:0005524">
    <property type="term" value="F:ATP binding"/>
    <property type="evidence" value="ECO:0007669"/>
    <property type="project" value="UniProtKB-UniRule"/>
</dbReference>
<dbReference type="PANTHER" id="PTHR42765">
    <property type="entry name" value="SOLEUCYL-TRNA SYNTHETASE"/>
    <property type="match status" value="1"/>
</dbReference>
<keyword evidence="2 10" id="KW-0963">Cytoplasm</keyword>
<feature type="binding site" evidence="10">
    <location>
        <position position="898"/>
    </location>
    <ligand>
        <name>Zn(2+)</name>
        <dbReference type="ChEBI" id="CHEBI:29105"/>
    </ligand>
</feature>
<gene>
    <name evidence="10" type="primary">ileS</name>
    <name evidence="14" type="ORF">SKUN_00661</name>
</gene>
<dbReference type="KEGG" id="skn:SKUN_00661"/>
<keyword evidence="15" id="KW-1185">Reference proteome</keyword>
<comment type="subcellular location">
    <subcellularLocation>
        <location evidence="10">Cytoplasm</location>
    </subcellularLocation>
</comment>
<feature type="short sequence motif" description="'HIGH' region" evidence="10">
    <location>
        <begin position="57"/>
        <end position="67"/>
    </location>
</feature>
<feature type="binding site" evidence="10">
    <location>
        <position position="593"/>
    </location>
    <ligand>
        <name>ATP</name>
        <dbReference type="ChEBI" id="CHEBI:30616"/>
    </ligand>
</feature>
<evidence type="ECO:0000256" key="7">
    <source>
        <dbReference type="ARBA" id="ARBA00023146"/>
    </source>
</evidence>
<dbReference type="GO" id="GO:0000049">
    <property type="term" value="F:tRNA binding"/>
    <property type="evidence" value="ECO:0007669"/>
    <property type="project" value="InterPro"/>
</dbReference>
<feature type="binding site" evidence="10">
    <location>
        <position position="877"/>
    </location>
    <ligand>
        <name>Zn(2+)</name>
        <dbReference type="ChEBI" id="CHEBI:29105"/>
    </ligand>
</feature>
<dbReference type="InterPro" id="IPR050081">
    <property type="entry name" value="Ile-tRNA_ligase"/>
</dbReference>
<evidence type="ECO:0000259" key="13">
    <source>
        <dbReference type="Pfam" id="PF08264"/>
    </source>
</evidence>
<feature type="domain" description="Zinc finger FPG/IleRS-type" evidence="12">
    <location>
        <begin position="874"/>
        <end position="900"/>
    </location>
</feature>
<dbReference type="Pfam" id="PF08264">
    <property type="entry name" value="Anticodon_1"/>
    <property type="match status" value="1"/>
</dbReference>
<comment type="catalytic activity">
    <reaction evidence="9 10">
        <text>tRNA(Ile) + L-isoleucine + ATP = L-isoleucyl-tRNA(Ile) + AMP + diphosphate</text>
        <dbReference type="Rhea" id="RHEA:11060"/>
        <dbReference type="Rhea" id="RHEA-COMP:9666"/>
        <dbReference type="Rhea" id="RHEA-COMP:9695"/>
        <dbReference type="ChEBI" id="CHEBI:30616"/>
        <dbReference type="ChEBI" id="CHEBI:33019"/>
        <dbReference type="ChEBI" id="CHEBI:58045"/>
        <dbReference type="ChEBI" id="CHEBI:78442"/>
        <dbReference type="ChEBI" id="CHEBI:78528"/>
        <dbReference type="ChEBI" id="CHEBI:456215"/>
        <dbReference type="EC" id="6.1.1.5"/>
    </reaction>
</comment>
<dbReference type="SUPFAM" id="SSF50677">
    <property type="entry name" value="ValRS/IleRS/LeuRS editing domain"/>
    <property type="match status" value="1"/>
</dbReference>
<evidence type="ECO:0000259" key="11">
    <source>
        <dbReference type="Pfam" id="PF00133"/>
    </source>
</evidence>
<dbReference type="InterPro" id="IPR023585">
    <property type="entry name" value="Ile-tRNA-ligase_type1"/>
</dbReference>
<dbReference type="InterPro" id="IPR001412">
    <property type="entry name" value="aa-tRNA-synth_I_CS"/>
</dbReference>
<dbReference type="Pfam" id="PF06827">
    <property type="entry name" value="zf-FPG_IleRS"/>
    <property type="match status" value="1"/>
</dbReference>
<dbReference type="GO" id="GO:0004822">
    <property type="term" value="F:isoleucine-tRNA ligase activity"/>
    <property type="evidence" value="ECO:0007669"/>
    <property type="project" value="UniProtKB-UniRule"/>
</dbReference>
<evidence type="ECO:0000256" key="6">
    <source>
        <dbReference type="ARBA" id="ARBA00022917"/>
    </source>
</evidence>
<comment type="similarity">
    <text evidence="1 10">Belongs to the class-I aminoacyl-tRNA synthetase family. IleS type 1 subfamily.</text>
</comment>
<evidence type="ECO:0000256" key="3">
    <source>
        <dbReference type="ARBA" id="ARBA00022598"/>
    </source>
</evidence>
<feature type="short sequence motif" description="'KMSKS' region" evidence="10">
    <location>
        <begin position="590"/>
        <end position="594"/>
    </location>
</feature>
<dbReference type="EC" id="6.1.1.5" evidence="10"/>
<dbReference type="SUPFAM" id="SSF47323">
    <property type="entry name" value="Anticodon-binding domain of a subclass of class I aminoacyl-tRNA synthetases"/>
    <property type="match status" value="1"/>
</dbReference>
<evidence type="ECO:0000256" key="1">
    <source>
        <dbReference type="ARBA" id="ARBA00006887"/>
    </source>
</evidence>
<dbReference type="RefSeq" id="WP_053390803.1">
    <property type="nucleotide sequence ID" value="NZ_CP010899.1"/>
</dbReference>
<dbReference type="Gene3D" id="1.10.730.20">
    <property type="match status" value="1"/>
</dbReference>
<feature type="binding site" evidence="10">
    <location>
        <position position="549"/>
    </location>
    <ligand>
        <name>L-isoleucyl-5'-AMP</name>
        <dbReference type="ChEBI" id="CHEBI:178002"/>
    </ligand>
</feature>
<evidence type="ECO:0000313" key="14">
    <source>
        <dbReference type="EMBL" id="ALA97554.1"/>
    </source>
</evidence>
<sequence length="908" mass="105455">MNYKDTLLTPNTLFEMKANLAGKEPQIQLEWLKTNIVSGRYQHNANNQPFILHDGPPYANGDLHVGHALNKILKDFIVRYYNQKGFYSPWICGWDTHGFPIETAVVKSGVDWKTTPPVAFRQICRQYALDQIEKQITQFSRLGLFSDFQQKYLTLDLPYELEQLRLFQTMVQKKLVYRQLKPIYWSPSSESALAEAEIEYADLTSPSIYVTFTVTTGNKVIKPGTKFLIWTTTPWTIPVNQLLAVGKDVVYVEVLVEGEKYLFAKALFDELQTLLNWKKVKILQEVVGAKLVGIITKHPLYERDSSVVLGHHVTVEAGTGIVHIASGFGEDDYLIARTNNVPIFAPLDDTGKYTPEVGDDSLVGVYYEDANKMIGQRLEQNSALLKLKFTKHRYPIDWRTKKPVIYRATAQWFVSIEKIKSKLLKQIRQVQWNPQWAAKKMETMIENRQDWCISRQRLWGVPIIAFYDENNQPQFTTELIEHVINLFAKAKTTDIWFEWNVDQLLPPAYQNRNWRKEQDIMDVWFDSGVSNLAVTKEYHLPHPVNVYLEGIDQFRGWFNSSLITSVVATGHAPYQVVLSHGFANDEKGRKMSKSLGNVISPLAITDQYGADILRMWVASVDYRDDVKIGSEILKQIVEAYRKIRNTLRFLLANLNDFNPATDLQSKLGEVDYYVLHLAQEFQQKVNKSYEEFNFNNVYTLINNFVTIILSKFYLDFTKDILYIEEMKSPRRRAVQTTLYYLYRILVDVLKPIIPHTVEESHRFITYPDQQSSVHLEENFVLIMAINDKLIAKWDQVLKLRDDVNKELERCREQKEIKKSLECQVTIALKPAYASLAAIKDLYQIFIVSEIIFTTDHHNLTEYETSFLKVQEKAGLKCQRCWMIYNHLNVQNNEICDRCFNVLSVKNVR</sequence>
<dbReference type="Pfam" id="PF00133">
    <property type="entry name" value="tRNA-synt_1"/>
    <property type="match status" value="1"/>
</dbReference>
<dbReference type="NCBIfam" id="TIGR00392">
    <property type="entry name" value="ileS"/>
    <property type="match status" value="1"/>
</dbReference>
<dbReference type="PATRIC" id="fig|273035.7.peg.795"/>
<dbReference type="OrthoDB" id="9810365at2"/>
<dbReference type="InterPro" id="IPR002301">
    <property type="entry name" value="Ile-tRNA-ligase"/>
</dbReference>
<dbReference type="EMBL" id="CP010899">
    <property type="protein sequence ID" value="ALA97554.1"/>
    <property type="molecule type" value="Genomic_DNA"/>
</dbReference>
<dbReference type="PRINTS" id="PR00984">
    <property type="entry name" value="TRNASYNTHILE"/>
</dbReference>
<dbReference type="InterPro" id="IPR013155">
    <property type="entry name" value="M/V/L/I-tRNA-synth_anticd-bd"/>
</dbReference>
<evidence type="ECO:0000256" key="2">
    <source>
        <dbReference type="ARBA" id="ARBA00022490"/>
    </source>
</evidence>
<evidence type="ECO:0000256" key="10">
    <source>
        <dbReference type="HAMAP-Rule" id="MF_02002"/>
    </source>
</evidence>
<dbReference type="CDD" id="cd00818">
    <property type="entry name" value="IleRS_core"/>
    <property type="match status" value="1"/>
</dbReference>
<keyword evidence="5 10" id="KW-0067">ATP-binding</keyword>
<proteinExistence type="inferred from homology"/>
<dbReference type="InterPro" id="IPR033708">
    <property type="entry name" value="Anticodon_Ile_BEm"/>
</dbReference>
<dbReference type="Gene3D" id="3.90.740.10">
    <property type="entry name" value="Valyl/Leucyl/Isoleucyl-tRNA synthetase, editing domain"/>
    <property type="match status" value="1"/>
</dbReference>
<dbReference type="GO" id="GO:0008270">
    <property type="term" value="F:zinc ion binding"/>
    <property type="evidence" value="ECO:0007669"/>
    <property type="project" value="UniProtKB-UniRule"/>
</dbReference>
<feature type="binding site" evidence="10">
    <location>
        <position position="895"/>
    </location>
    <ligand>
        <name>Zn(2+)</name>
        <dbReference type="ChEBI" id="CHEBI:29105"/>
    </ligand>
</feature>
<reference evidence="14 15" key="1">
    <citation type="journal article" date="2015" name="Genome Announc.">
        <title>Complete Genome Sequence of Spiroplasma kunkelii Strain CR2-3x, Causal Agent of Corn Stunt Disease in Zea mays L.</title>
        <authorList>
            <person name="Davis R.E."/>
            <person name="Shao J."/>
            <person name="Dally E.L."/>
            <person name="Zhao Y."/>
            <person name="Gasparich G.E."/>
            <person name="Gaynor B.J."/>
            <person name="Athey J.C."/>
            <person name="Harrison N.A."/>
            <person name="Donofrio N."/>
        </authorList>
    </citation>
    <scope>NUCLEOTIDE SEQUENCE [LARGE SCALE GENOMIC DNA]</scope>
    <source>
        <strain evidence="14 15">CR2-3x</strain>
    </source>
</reference>
<dbReference type="PROSITE" id="PS00178">
    <property type="entry name" value="AA_TRNA_LIGASE_I"/>
    <property type="match status" value="1"/>
</dbReference>
<comment type="cofactor">
    <cofactor evidence="10">
        <name>Zn(2+)</name>
        <dbReference type="ChEBI" id="CHEBI:29105"/>
    </cofactor>
    <text evidence="10">Binds 1 zinc ion per subunit.</text>
</comment>
<feature type="domain" description="Aminoacyl-tRNA synthetase class Ia" evidence="11">
    <location>
        <begin position="28"/>
        <end position="628"/>
    </location>
</feature>
<evidence type="ECO:0000259" key="12">
    <source>
        <dbReference type="Pfam" id="PF06827"/>
    </source>
</evidence>
<evidence type="ECO:0000313" key="15">
    <source>
        <dbReference type="Proteomes" id="UP000062963"/>
    </source>
</evidence>
<dbReference type="CDD" id="cd07960">
    <property type="entry name" value="Anticodon_Ia_Ile_BEm"/>
    <property type="match status" value="1"/>
</dbReference>
<keyword evidence="6 10" id="KW-0648">Protein biosynthesis</keyword>
<keyword evidence="4 10" id="KW-0547">Nucleotide-binding</keyword>
<dbReference type="GO" id="GO:0006428">
    <property type="term" value="P:isoleucyl-tRNA aminoacylation"/>
    <property type="evidence" value="ECO:0007669"/>
    <property type="project" value="UniProtKB-UniRule"/>
</dbReference>
<comment type="domain">
    <text evidence="10">IleRS has two distinct active sites: one for aminoacylation and one for editing. The misactivated valine is translocated from the active site to the editing site, which sterically excludes the correctly activated isoleucine. The single editing site contains two valyl binding pockets, one specific for each substrate (Val-AMP or Val-tRNA(Ile)).</text>
</comment>
<evidence type="ECO:0000256" key="9">
    <source>
        <dbReference type="ARBA" id="ARBA00048359"/>
    </source>
</evidence>
<dbReference type="InterPro" id="IPR002300">
    <property type="entry name" value="aa-tRNA-synth_Ia"/>
</dbReference>
<comment type="function">
    <text evidence="8 10">Catalyzes the attachment of isoleucine to tRNA(Ile). As IleRS can inadvertently accommodate and process structurally similar amino acids such as valine, to avoid such errors it has two additional distinct tRNA(Ile)-dependent editing activities. One activity is designated as 'pretransfer' editing and involves the hydrolysis of activated Val-AMP. The other activity is designated 'posttransfer' editing and involves deacylation of mischarged Val-tRNA(Ile).</text>
</comment>
<name>A0A0K2JG36_SPIKU</name>
<dbReference type="PANTHER" id="PTHR42765:SF1">
    <property type="entry name" value="ISOLEUCINE--TRNA LIGASE, MITOCHONDRIAL"/>
    <property type="match status" value="1"/>
</dbReference>
<feature type="binding site" evidence="10">
    <location>
        <position position="880"/>
    </location>
    <ligand>
        <name>Zn(2+)</name>
        <dbReference type="ChEBI" id="CHEBI:29105"/>
    </ligand>
</feature>
<dbReference type="GO" id="GO:0002161">
    <property type="term" value="F:aminoacyl-tRNA deacylase activity"/>
    <property type="evidence" value="ECO:0007669"/>
    <property type="project" value="InterPro"/>
</dbReference>
<evidence type="ECO:0000256" key="4">
    <source>
        <dbReference type="ARBA" id="ARBA00022741"/>
    </source>
</evidence>
<accession>A0A0K2JG36</accession>
<protein>
    <recommendedName>
        <fullName evidence="10">Isoleucine--tRNA ligase</fullName>
        <ecNumber evidence="10">6.1.1.5</ecNumber>
    </recommendedName>
    <alternativeName>
        <fullName evidence="10">Isoleucyl-tRNA synthetase</fullName>
        <shortName evidence="10">IleRS</shortName>
    </alternativeName>
</protein>
<keyword evidence="3 10" id="KW-0436">Ligase</keyword>
<dbReference type="HAMAP" id="MF_02002">
    <property type="entry name" value="Ile_tRNA_synth_type1"/>
    <property type="match status" value="1"/>
</dbReference>
<dbReference type="SUPFAM" id="SSF52374">
    <property type="entry name" value="Nucleotidylyl transferase"/>
    <property type="match status" value="1"/>
</dbReference>
<dbReference type="AlphaFoldDB" id="A0A0K2JG36"/>
<dbReference type="InterPro" id="IPR009080">
    <property type="entry name" value="tRNAsynth_Ia_anticodon-bd"/>
</dbReference>
<keyword evidence="7 10" id="KW-0030">Aminoacyl-tRNA synthetase</keyword>
<dbReference type="InterPro" id="IPR009008">
    <property type="entry name" value="Val/Leu/Ile-tRNA-synth_edit"/>
</dbReference>
<evidence type="ECO:0000256" key="8">
    <source>
        <dbReference type="ARBA" id="ARBA00025217"/>
    </source>
</evidence>